<dbReference type="AlphaFoldDB" id="U1WYW6"/>
<keyword evidence="3" id="KW-1185">Reference proteome</keyword>
<evidence type="ECO:0000313" key="2">
    <source>
        <dbReference type="EMBL" id="ERI07885.1"/>
    </source>
</evidence>
<gene>
    <name evidence="2" type="ORF">HMPREF0083_04029</name>
</gene>
<dbReference type="RefSeq" id="WP_021623166.1">
    <property type="nucleotide sequence ID" value="NZ_KE952850.1"/>
</dbReference>
<organism evidence="2 3">
    <name type="scientific">Aneurinibacillus aneurinilyticus ATCC 12856</name>
    <dbReference type="NCBI Taxonomy" id="649747"/>
    <lineage>
        <taxon>Bacteria</taxon>
        <taxon>Bacillati</taxon>
        <taxon>Bacillota</taxon>
        <taxon>Bacilli</taxon>
        <taxon>Bacillales</taxon>
        <taxon>Paenibacillaceae</taxon>
        <taxon>Aneurinibacillus group</taxon>
        <taxon>Aneurinibacillus</taxon>
    </lineage>
</organism>
<dbReference type="HOGENOM" id="CLU_2340713_0_0_9"/>
<dbReference type="STRING" id="649747.HMPREF0083_04029"/>
<protein>
    <submittedName>
        <fullName evidence="2">Uncharacterized protein</fullName>
    </submittedName>
</protein>
<comment type="caution">
    <text evidence="2">The sequence shown here is derived from an EMBL/GenBank/DDBJ whole genome shotgun (WGS) entry which is preliminary data.</text>
</comment>
<feature type="coiled-coil region" evidence="1">
    <location>
        <begin position="5"/>
        <end position="53"/>
    </location>
</feature>
<dbReference type="Proteomes" id="UP000016511">
    <property type="component" value="Unassembled WGS sequence"/>
</dbReference>
<reference evidence="2 3" key="1">
    <citation type="submission" date="2013-08" db="EMBL/GenBank/DDBJ databases">
        <authorList>
            <person name="Weinstock G."/>
            <person name="Sodergren E."/>
            <person name="Wylie T."/>
            <person name="Fulton L."/>
            <person name="Fulton R."/>
            <person name="Fronick C."/>
            <person name="O'Laughlin M."/>
            <person name="Godfrey J."/>
            <person name="Miner T."/>
            <person name="Herter B."/>
            <person name="Appelbaum E."/>
            <person name="Cordes M."/>
            <person name="Lek S."/>
            <person name="Wollam A."/>
            <person name="Pepin K.H."/>
            <person name="Palsikar V.B."/>
            <person name="Mitreva M."/>
            <person name="Wilson R.K."/>
        </authorList>
    </citation>
    <scope>NUCLEOTIDE SEQUENCE [LARGE SCALE GENOMIC DNA]</scope>
    <source>
        <strain evidence="2 3">ATCC 12856</strain>
    </source>
</reference>
<dbReference type="GeneID" id="92840493"/>
<proteinExistence type="predicted"/>
<accession>U1WYW6</accession>
<dbReference type="Gene3D" id="6.10.250.3150">
    <property type="match status" value="1"/>
</dbReference>
<evidence type="ECO:0000256" key="1">
    <source>
        <dbReference type="SAM" id="Coils"/>
    </source>
</evidence>
<dbReference type="PATRIC" id="fig|649747.3.peg.3665"/>
<name>U1WYW6_ANEAE</name>
<dbReference type="EMBL" id="AWSJ01000240">
    <property type="protein sequence ID" value="ERI07885.1"/>
    <property type="molecule type" value="Genomic_DNA"/>
</dbReference>
<sequence>MQADIDESAKQIQAANERLEKLKEQIATEKIVYEETSKKLQQTEEKLQLCRELVKDRVMAIYETNTFPILMFYYNQEATLKNEVKSTLVSYSLFHFR</sequence>
<keyword evidence="1" id="KW-0175">Coiled coil</keyword>
<evidence type="ECO:0000313" key="3">
    <source>
        <dbReference type="Proteomes" id="UP000016511"/>
    </source>
</evidence>